<dbReference type="SMART" id="SM00574">
    <property type="entry name" value="POX"/>
    <property type="match status" value="1"/>
</dbReference>
<reference evidence="4" key="1">
    <citation type="journal article" date="2019" name="Curr. Biol.">
        <title>Genome Sequence of Striga asiatica Provides Insight into the Evolution of Plant Parasitism.</title>
        <authorList>
            <person name="Yoshida S."/>
            <person name="Kim S."/>
            <person name="Wafula E.K."/>
            <person name="Tanskanen J."/>
            <person name="Kim Y.M."/>
            <person name="Honaas L."/>
            <person name="Yang Z."/>
            <person name="Spallek T."/>
            <person name="Conn C.E."/>
            <person name="Ichihashi Y."/>
            <person name="Cheong K."/>
            <person name="Cui S."/>
            <person name="Der J.P."/>
            <person name="Gundlach H."/>
            <person name="Jiao Y."/>
            <person name="Hori C."/>
            <person name="Ishida J.K."/>
            <person name="Kasahara H."/>
            <person name="Kiba T."/>
            <person name="Kim M.S."/>
            <person name="Koo N."/>
            <person name="Laohavisit A."/>
            <person name="Lee Y.H."/>
            <person name="Lumba S."/>
            <person name="McCourt P."/>
            <person name="Mortimer J.C."/>
            <person name="Mutuku J.M."/>
            <person name="Nomura T."/>
            <person name="Sasaki-Sekimoto Y."/>
            <person name="Seto Y."/>
            <person name="Wang Y."/>
            <person name="Wakatake T."/>
            <person name="Sakakibara H."/>
            <person name="Demura T."/>
            <person name="Yamaguchi S."/>
            <person name="Yoneyama K."/>
            <person name="Manabe R.I."/>
            <person name="Nelson D.C."/>
            <person name="Schulman A.H."/>
            <person name="Timko M.P."/>
            <person name="dePamphilis C.W."/>
            <person name="Choi D."/>
            <person name="Shirasu K."/>
        </authorList>
    </citation>
    <scope>NUCLEOTIDE SEQUENCE [LARGE SCALE GENOMIC DNA]</scope>
    <source>
        <strain evidence="4">cv. UVA1</strain>
    </source>
</reference>
<keyword evidence="3" id="KW-0371">Homeobox</keyword>
<feature type="region of interest" description="Disordered" evidence="1">
    <location>
        <begin position="220"/>
        <end position="254"/>
    </location>
</feature>
<evidence type="ECO:0000256" key="1">
    <source>
        <dbReference type="SAM" id="MobiDB-lite"/>
    </source>
</evidence>
<protein>
    <submittedName>
        <fullName evidence="3">BEL1-like homeodomain 6</fullName>
    </submittedName>
</protein>
<accession>A0A5A7PRE4</accession>
<dbReference type="OrthoDB" id="10056939at2759"/>
<evidence type="ECO:0000313" key="4">
    <source>
        <dbReference type="Proteomes" id="UP000325081"/>
    </source>
</evidence>
<sequence length="366" mass="40007">MLPSEYLLNYKLSSLQSSDHANPSSVDQINRQLNFSHGLSLSLSSDMNEYANSSLCSLLNSIPHQDNDLKDAQYVSFDLVGKNCDSLKFGGPVCNFQNTSQGGGPPDVINGMICNSKYLKAARDLLDELVSVHGIAKKPEKARDSGSSNGGARELSASERHDLQSKLTKLLSLLDELPERLRENYSGEGDWIDKEPGKMSLVYTLITNWFWDETTLLGSPSYENEPKSSPEHAQDTPQSFNERGVDFQGNSSISHPLIDGNQMVQPYGTRADGVFQGDQNVDFGLTQLETNMNFVSGSGGSNFCDDKSDGIMGTHQVTLALGLRQSEKDSKTSLGNGTGNEYYYVDHSGNSQTRFANANLLSDFVA</sequence>
<dbReference type="Proteomes" id="UP000325081">
    <property type="component" value="Unassembled WGS sequence"/>
</dbReference>
<keyword evidence="4" id="KW-1185">Reference proteome</keyword>
<dbReference type="InterPro" id="IPR006563">
    <property type="entry name" value="POX_dom"/>
</dbReference>
<dbReference type="Pfam" id="PF07526">
    <property type="entry name" value="POX"/>
    <property type="match status" value="1"/>
</dbReference>
<organism evidence="3 4">
    <name type="scientific">Striga asiatica</name>
    <name type="common">Asiatic witchweed</name>
    <name type="synonym">Buchnera asiatica</name>
    <dbReference type="NCBI Taxonomy" id="4170"/>
    <lineage>
        <taxon>Eukaryota</taxon>
        <taxon>Viridiplantae</taxon>
        <taxon>Streptophyta</taxon>
        <taxon>Embryophyta</taxon>
        <taxon>Tracheophyta</taxon>
        <taxon>Spermatophyta</taxon>
        <taxon>Magnoliopsida</taxon>
        <taxon>eudicotyledons</taxon>
        <taxon>Gunneridae</taxon>
        <taxon>Pentapetalae</taxon>
        <taxon>asterids</taxon>
        <taxon>lamiids</taxon>
        <taxon>Lamiales</taxon>
        <taxon>Orobanchaceae</taxon>
        <taxon>Buchnereae</taxon>
        <taxon>Striga</taxon>
    </lineage>
</organism>
<dbReference type="AlphaFoldDB" id="A0A5A7PRE4"/>
<feature type="domain" description="POX" evidence="2">
    <location>
        <begin position="109"/>
        <end position="187"/>
    </location>
</feature>
<proteinExistence type="predicted"/>
<evidence type="ECO:0000313" key="3">
    <source>
        <dbReference type="EMBL" id="GER35525.1"/>
    </source>
</evidence>
<feature type="region of interest" description="Disordered" evidence="1">
    <location>
        <begin position="138"/>
        <end position="161"/>
    </location>
</feature>
<keyword evidence="3" id="KW-0238">DNA-binding</keyword>
<comment type="caution">
    <text evidence="3">The sequence shown here is derived from an EMBL/GenBank/DDBJ whole genome shotgun (WGS) entry which is preliminary data.</text>
</comment>
<name>A0A5A7PRE4_STRAF</name>
<gene>
    <name evidence="3" type="ORF">STAS_11803</name>
</gene>
<evidence type="ECO:0000259" key="2">
    <source>
        <dbReference type="SMART" id="SM00574"/>
    </source>
</evidence>
<dbReference type="EMBL" id="BKCP01004973">
    <property type="protein sequence ID" value="GER35525.1"/>
    <property type="molecule type" value="Genomic_DNA"/>
</dbReference>
<dbReference type="GO" id="GO:0003677">
    <property type="term" value="F:DNA binding"/>
    <property type="evidence" value="ECO:0007669"/>
    <property type="project" value="UniProtKB-KW"/>
</dbReference>
<feature type="compositionally biased region" description="Basic and acidic residues" evidence="1">
    <location>
        <begin position="224"/>
        <end position="234"/>
    </location>
</feature>